<evidence type="ECO:0000313" key="7">
    <source>
        <dbReference type="EMBL" id="MCP1170641.1"/>
    </source>
</evidence>
<sequence>MPPTSPRMAIAIAGAGIGGLTAALCLARGGHEVTLYERAPALREIGAGLQITPNGAAVLEVLGLGPALDAAAIRARAVCPTDGHSGRAIARFALDGEAHPYRFMHRAALVALLAEAAQAQGVRLVTGRRVTGADPAAGRLDFADHESITADLIVAADGLRSALRPLVADEGPRFTGQVAWRAMLHGVVAEPEARIWMLPKRHVVTYPLPGGRLNLVAVREQPDWAPEGWDHADDPARLRAVFEDAASELRGLLDRVEEVRLWGLFRHPVPGRWHDGRLVLLGDAAHPTLPFLAQGANLAIEDGWVLAQALSQELGTALGRYTAARAPRVRRAIAAAQANARNYHLSGPARRIAHAGLGAIGRLAPARFTARMAWLHAHDVTREMPATMAGDGQDC</sequence>
<comment type="caution">
    <text evidence="7">The sequence shown here is derived from an EMBL/GenBank/DDBJ whole genome shotgun (WGS) entry which is preliminary data.</text>
</comment>
<name>A0A9X2JTD2_9RHOB</name>
<dbReference type="AlphaFoldDB" id="A0A9X2JTD2"/>
<keyword evidence="8" id="KW-1185">Reference proteome</keyword>
<keyword evidence="2" id="KW-0285">Flavoprotein</keyword>
<evidence type="ECO:0000256" key="1">
    <source>
        <dbReference type="ARBA" id="ARBA00001974"/>
    </source>
</evidence>
<dbReference type="PANTHER" id="PTHR13789:SF318">
    <property type="entry name" value="GERANYLGERANYL DIPHOSPHATE REDUCTASE"/>
    <property type="match status" value="1"/>
</dbReference>
<dbReference type="GO" id="GO:0071949">
    <property type="term" value="F:FAD binding"/>
    <property type="evidence" value="ECO:0007669"/>
    <property type="project" value="InterPro"/>
</dbReference>
<keyword evidence="3" id="KW-0274">FAD</keyword>
<evidence type="ECO:0000256" key="3">
    <source>
        <dbReference type="ARBA" id="ARBA00022827"/>
    </source>
</evidence>
<dbReference type="InterPro" id="IPR050493">
    <property type="entry name" value="FAD-dep_Monooxygenase_BioMet"/>
</dbReference>
<comment type="cofactor">
    <cofactor evidence="1">
        <name>FAD</name>
        <dbReference type="ChEBI" id="CHEBI:57692"/>
    </cofactor>
</comment>
<evidence type="ECO:0000256" key="2">
    <source>
        <dbReference type="ARBA" id="ARBA00022630"/>
    </source>
</evidence>
<dbReference type="Pfam" id="PF01494">
    <property type="entry name" value="FAD_binding_3"/>
    <property type="match status" value="1"/>
</dbReference>
<keyword evidence="4" id="KW-0560">Oxidoreductase</keyword>
<evidence type="ECO:0000259" key="6">
    <source>
        <dbReference type="Pfam" id="PF01494"/>
    </source>
</evidence>
<dbReference type="PANTHER" id="PTHR13789">
    <property type="entry name" value="MONOOXYGENASE"/>
    <property type="match status" value="1"/>
</dbReference>
<dbReference type="SUPFAM" id="SSF54373">
    <property type="entry name" value="FAD-linked reductases, C-terminal domain"/>
    <property type="match status" value="1"/>
</dbReference>
<evidence type="ECO:0000256" key="4">
    <source>
        <dbReference type="ARBA" id="ARBA00023002"/>
    </source>
</evidence>
<dbReference type="InterPro" id="IPR036188">
    <property type="entry name" value="FAD/NAD-bd_sf"/>
</dbReference>
<dbReference type="Proteomes" id="UP001139477">
    <property type="component" value="Unassembled WGS sequence"/>
</dbReference>
<dbReference type="SUPFAM" id="SSF51905">
    <property type="entry name" value="FAD/NAD(P)-binding domain"/>
    <property type="match status" value="1"/>
</dbReference>
<reference evidence="7" key="1">
    <citation type="submission" date="2022-06" db="EMBL/GenBank/DDBJ databases">
        <title>Limimaricola sediminis sp. nov., isolated from an intertidal sediment.</title>
        <authorList>
            <person name="Shao X."/>
        </authorList>
    </citation>
    <scope>NUCLEOTIDE SEQUENCE</scope>
    <source>
        <strain evidence="7">ASW11-118</strain>
    </source>
</reference>
<evidence type="ECO:0000256" key="5">
    <source>
        <dbReference type="ARBA" id="ARBA00023033"/>
    </source>
</evidence>
<evidence type="ECO:0000313" key="8">
    <source>
        <dbReference type="Proteomes" id="UP001139477"/>
    </source>
</evidence>
<accession>A0A9X2JTD2</accession>
<keyword evidence="5" id="KW-0503">Monooxygenase</keyword>
<dbReference type="InterPro" id="IPR002938">
    <property type="entry name" value="FAD-bd"/>
</dbReference>
<dbReference type="GO" id="GO:0004497">
    <property type="term" value="F:monooxygenase activity"/>
    <property type="evidence" value="ECO:0007669"/>
    <property type="project" value="UniProtKB-KW"/>
</dbReference>
<feature type="domain" description="FAD-binding" evidence="6">
    <location>
        <begin position="9"/>
        <end position="334"/>
    </location>
</feature>
<protein>
    <submittedName>
        <fullName evidence="7">FAD-dependent oxidoreductase</fullName>
    </submittedName>
</protein>
<dbReference type="PRINTS" id="PR00420">
    <property type="entry name" value="RNGMNOXGNASE"/>
</dbReference>
<proteinExistence type="predicted"/>
<organism evidence="7 8">
    <name type="scientific">Limimaricola litoreus</name>
    <dbReference type="NCBI Taxonomy" id="2955316"/>
    <lineage>
        <taxon>Bacteria</taxon>
        <taxon>Pseudomonadati</taxon>
        <taxon>Pseudomonadota</taxon>
        <taxon>Alphaproteobacteria</taxon>
        <taxon>Rhodobacterales</taxon>
        <taxon>Paracoccaceae</taxon>
        <taxon>Limimaricola</taxon>
    </lineage>
</organism>
<gene>
    <name evidence="7" type="ORF">NHG85_19235</name>
</gene>
<dbReference type="Gene3D" id="3.50.50.60">
    <property type="entry name" value="FAD/NAD(P)-binding domain"/>
    <property type="match status" value="1"/>
</dbReference>
<dbReference type="EMBL" id="JAMYXC010000320">
    <property type="protein sequence ID" value="MCP1170641.1"/>
    <property type="molecule type" value="Genomic_DNA"/>
</dbReference>